<protein>
    <submittedName>
        <fullName evidence="1">Uncharacterized protein</fullName>
    </submittedName>
</protein>
<gene>
    <name evidence="1" type="ORF">S01H1_22157</name>
</gene>
<evidence type="ECO:0000313" key="1">
    <source>
        <dbReference type="EMBL" id="GAF99207.1"/>
    </source>
</evidence>
<sequence length="84" mass="9688">MTERSDTRKPEQIVMLRRRKDGPVQQLKRTALIPAIKRGKLLRTDEYSIDGISWSQLDHHPQLKKIFDEMESTAQPPSSGEGKM</sequence>
<name>X0UFM4_9ZZZZ</name>
<reference evidence="1" key="1">
    <citation type="journal article" date="2014" name="Front. Microbiol.">
        <title>High frequency of phylogenetically diverse reductive dehalogenase-homologous genes in deep subseafloor sedimentary metagenomes.</title>
        <authorList>
            <person name="Kawai M."/>
            <person name="Futagami T."/>
            <person name="Toyoda A."/>
            <person name="Takaki Y."/>
            <person name="Nishi S."/>
            <person name="Hori S."/>
            <person name="Arai W."/>
            <person name="Tsubouchi T."/>
            <person name="Morono Y."/>
            <person name="Uchiyama I."/>
            <person name="Ito T."/>
            <person name="Fujiyama A."/>
            <person name="Inagaki F."/>
            <person name="Takami H."/>
        </authorList>
    </citation>
    <scope>NUCLEOTIDE SEQUENCE</scope>
    <source>
        <strain evidence="1">Expedition CK06-06</strain>
    </source>
</reference>
<dbReference type="AlphaFoldDB" id="X0UFM4"/>
<organism evidence="1">
    <name type="scientific">marine sediment metagenome</name>
    <dbReference type="NCBI Taxonomy" id="412755"/>
    <lineage>
        <taxon>unclassified sequences</taxon>
        <taxon>metagenomes</taxon>
        <taxon>ecological metagenomes</taxon>
    </lineage>
</organism>
<accession>X0UFM4</accession>
<proteinExistence type="predicted"/>
<dbReference type="EMBL" id="BARS01012442">
    <property type="protein sequence ID" value="GAF99207.1"/>
    <property type="molecule type" value="Genomic_DNA"/>
</dbReference>
<comment type="caution">
    <text evidence="1">The sequence shown here is derived from an EMBL/GenBank/DDBJ whole genome shotgun (WGS) entry which is preliminary data.</text>
</comment>